<name>A0A0X3BHU1_9EURY</name>
<dbReference type="InterPro" id="IPR029063">
    <property type="entry name" value="SAM-dependent_MTases_sf"/>
</dbReference>
<evidence type="ECO:0000256" key="2">
    <source>
        <dbReference type="ARBA" id="ARBA00022552"/>
    </source>
</evidence>
<proteinExistence type="inferred from homology"/>
<feature type="binding site" evidence="7 8">
    <location>
        <position position="83"/>
    </location>
    <ligand>
        <name>S-adenosyl-L-methionine</name>
        <dbReference type="ChEBI" id="CHEBI:59789"/>
    </ligand>
</feature>
<gene>
    <name evidence="7 10" type="primary">rsmA</name>
    <name evidence="7" type="synonym">ksgA</name>
    <name evidence="11" type="ORF">HQQ74_01610</name>
    <name evidence="10" type="ORF">MMAB1_0386</name>
</gene>
<comment type="subcellular location">
    <subcellularLocation>
        <location evidence="7">Cytoplasm</location>
    </subcellularLocation>
</comment>
<evidence type="ECO:0000256" key="5">
    <source>
        <dbReference type="ARBA" id="ARBA00022691"/>
    </source>
</evidence>
<feature type="domain" description="Ribosomal RNA adenine methylase transferase N-terminal" evidence="9">
    <location>
        <begin position="15"/>
        <end position="181"/>
    </location>
</feature>
<dbReference type="SUPFAM" id="SSF53335">
    <property type="entry name" value="S-adenosyl-L-methionine-dependent methyltransferases"/>
    <property type="match status" value="1"/>
</dbReference>
<feature type="binding site" evidence="7 8">
    <location>
        <position position="10"/>
    </location>
    <ligand>
        <name>S-adenosyl-L-methionine</name>
        <dbReference type="ChEBI" id="CHEBI:59789"/>
    </ligand>
</feature>
<keyword evidence="4 7" id="KW-0808">Transferase</keyword>
<dbReference type="AlphaFoldDB" id="A0A0X3BHU1"/>
<keyword evidence="3 7" id="KW-0489">Methyltransferase</keyword>
<reference evidence="11" key="2">
    <citation type="submission" date="2020-05" db="EMBL/GenBank/DDBJ databases">
        <title>The first insight into the ecology of ammonia-tolerant syntrophic propionate oxidizing bacteria.</title>
        <authorList>
            <person name="Singh A."/>
            <person name="Schnurer A."/>
            <person name="Westerholm M."/>
        </authorList>
    </citation>
    <scope>NUCLEOTIDE SEQUENCE</scope>
    <source>
        <strain evidence="11">MAG54</strain>
    </source>
</reference>
<dbReference type="InterPro" id="IPR023165">
    <property type="entry name" value="rRNA_Ade_diMease-like_C"/>
</dbReference>
<evidence type="ECO:0000256" key="4">
    <source>
        <dbReference type="ARBA" id="ARBA00022679"/>
    </source>
</evidence>
<dbReference type="GO" id="GO:0000179">
    <property type="term" value="F:rRNA (adenine-N6,N6-)-dimethyltransferase activity"/>
    <property type="evidence" value="ECO:0007669"/>
    <property type="project" value="UniProtKB-UniRule"/>
</dbReference>
<dbReference type="EC" id="2.1.1.-" evidence="7"/>
<dbReference type="Gene3D" id="1.10.8.100">
    <property type="entry name" value="Ribosomal RNA adenine dimethylase-like, domain 2"/>
    <property type="match status" value="1"/>
</dbReference>
<evidence type="ECO:0000256" key="6">
    <source>
        <dbReference type="ARBA" id="ARBA00022884"/>
    </source>
</evidence>
<dbReference type="EMBL" id="JABMJE010000012">
    <property type="protein sequence ID" value="NQS77410.1"/>
    <property type="molecule type" value="Genomic_DNA"/>
</dbReference>
<keyword evidence="1 7" id="KW-0963">Cytoplasm</keyword>
<feature type="binding site" evidence="7 8">
    <location>
        <position position="34"/>
    </location>
    <ligand>
        <name>S-adenosyl-L-methionine</name>
        <dbReference type="ChEBI" id="CHEBI:59789"/>
    </ligand>
</feature>
<dbReference type="PANTHER" id="PTHR11727">
    <property type="entry name" value="DIMETHYLADENOSINE TRANSFERASE"/>
    <property type="match status" value="1"/>
</dbReference>
<evidence type="ECO:0000259" key="9">
    <source>
        <dbReference type="SMART" id="SM00650"/>
    </source>
</evidence>
<keyword evidence="6 7" id="KW-0694">RNA-binding</keyword>
<protein>
    <recommendedName>
        <fullName evidence="7">Probable ribosomal RNA small subunit methyltransferase A</fullName>
        <ecNumber evidence="7">2.1.1.-</ecNumber>
    </recommendedName>
    <alternativeName>
        <fullName evidence="7">16S rRNA dimethyladenosine transferase</fullName>
    </alternativeName>
    <alternativeName>
        <fullName evidence="7">16S rRNA dimethylase</fullName>
    </alternativeName>
    <alternativeName>
        <fullName evidence="7">S-adenosylmethionine-6-N',N'-adenosyl(rRNA) dimethyltransferase</fullName>
    </alternativeName>
</protein>
<dbReference type="GeneID" id="27136472"/>
<evidence type="ECO:0000256" key="1">
    <source>
        <dbReference type="ARBA" id="ARBA00022490"/>
    </source>
</evidence>
<dbReference type="Pfam" id="PF00398">
    <property type="entry name" value="RrnaAD"/>
    <property type="match status" value="1"/>
</dbReference>
<evidence type="ECO:0000313" key="11">
    <source>
        <dbReference type="EMBL" id="NQS77410.1"/>
    </source>
</evidence>
<keyword evidence="5 7" id="KW-0949">S-adenosyl-L-methionine</keyword>
<dbReference type="GO" id="GO:0005737">
    <property type="term" value="C:cytoplasm"/>
    <property type="evidence" value="ECO:0007669"/>
    <property type="project" value="UniProtKB-SubCell"/>
</dbReference>
<dbReference type="KEGG" id="mema:MMAB1_0386"/>
<dbReference type="PROSITE" id="PS51689">
    <property type="entry name" value="SAM_RNA_A_N6_MT"/>
    <property type="match status" value="1"/>
</dbReference>
<comment type="function">
    <text evidence="7">Specifically dimethylates two adjacent adenosines in the loop of a conserved hairpin near the 3'-end of 16S rRNA in the 30S particle. May play a critical role in biogenesis of 30S subunits.</text>
</comment>
<sequence>MSAPKDQHFLVDQRAVEKIAGFVDVSGRRVLEIGPGEGVLTRALLGRGATVVAVEVDPALVEELEFLFADEIAEGRLQLVPGDATKVDFPPFDIVVANLPYSASSKITFRLLESGFEVAVLMYQKEFARRMIARPGKPGVGRLSVMVQTYASVKPLLELSPNSFRPKPQVRSWVVRITPHEPPYPLADRRVYADVVRVLFSYRRKTVRKALRSGKDTFAPEAIERAIAGLPDDLLQLRPEDLSLEEFALIANRMSGCLHDELPARG</sequence>
<dbReference type="OrthoDB" id="9883at2157"/>
<comment type="similarity">
    <text evidence="7">Belongs to the class I-like SAM-binding methyltransferase superfamily. rRNA adenine N(6)-methyltransferase family. RsmA subfamily.</text>
</comment>
<feature type="binding site" evidence="7 8">
    <location>
        <position position="98"/>
    </location>
    <ligand>
        <name>S-adenosyl-L-methionine</name>
        <dbReference type="ChEBI" id="CHEBI:59789"/>
    </ligand>
</feature>
<evidence type="ECO:0000313" key="10">
    <source>
        <dbReference type="EMBL" id="CVK31603.1"/>
    </source>
</evidence>
<dbReference type="InterPro" id="IPR020598">
    <property type="entry name" value="rRNA_Ade_methylase_Trfase_N"/>
</dbReference>
<keyword evidence="2 7" id="KW-0698">rRNA processing</keyword>
<dbReference type="Proteomes" id="UP000069850">
    <property type="component" value="Chromosome 1"/>
</dbReference>
<dbReference type="NCBIfam" id="TIGR00755">
    <property type="entry name" value="ksgA"/>
    <property type="match status" value="1"/>
</dbReference>
<dbReference type="SMART" id="SM00650">
    <property type="entry name" value="rADc"/>
    <property type="match status" value="1"/>
</dbReference>
<dbReference type="Proteomes" id="UP000737555">
    <property type="component" value="Unassembled WGS sequence"/>
</dbReference>
<dbReference type="PROSITE" id="PS01131">
    <property type="entry name" value="RRNA_A_DIMETH"/>
    <property type="match status" value="1"/>
</dbReference>
<feature type="binding site" evidence="7 8">
    <location>
        <position position="55"/>
    </location>
    <ligand>
        <name>S-adenosyl-L-methionine</name>
        <dbReference type="ChEBI" id="CHEBI:59789"/>
    </ligand>
</feature>
<dbReference type="HAMAP" id="MF_00607">
    <property type="entry name" value="16SrRNA_methyltr_A"/>
    <property type="match status" value="1"/>
</dbReference>
<dbReference type="InterPro" id="IPR011530">
    <property type="entry name" value="rRNA_adenine_dimethylase"/>
</dbReference>
<organism evidence="10 12">
    <name type="scientific">Methanoculleus bourgensis</name>
    <dbReference type="NCBI Taxonomy" id="83986"/>
    <lineage>
        <taxon>Archaea</taxon>
        <taxon>Methanobacteriati</taxon>
        <taxon>Methanobacteriota</taxon>
        <taxon>Stenosarchaea group</taxon>
        <taxon>Methanomicrobia</taxon>
        <taxon>Methanomicrobiales</taxon>
        <taxon>Methanomicrobiaceae</taxon>
        <taxon>Methanoculleus</taxon>
    </lineage>
</organism>
<evidence type="ECO:0000256" key="3">
    <source>
        <dbReference type="ARBA" id="ARBA00022603"/>
    </source>
</evidence>
<dbReference type="InterPro" id="IPR001737">
    <property type="entry name" value="KsgA/Erm"/>
</dbReference>
<dbReference type="RefSeq" id="WP_062261457.1">
    <property type="nucleotide sequence ID" value="NZ_DAIMMY010000006.1"/>
</dbReference>
<feature type="binding site" evidence="7 8">
    <location>
        <position position="8"/>
    </location>
    <ligand>
        <name>S-adenosyl-L-methionine</name>
        <dbReference type="ChEBI" id="CHEBI:59789"/>
    </ligand>
</feature>
<evidence type="ECO:0000313" key="12">
    <source>
        <dbReference type="Proteomes" id="UP000069850"/>
    </source>
</evidence>
<accession>A0A0X3BHU1</accession>
<dbReference type="GO" id="GO:0003723">
    <property type="term" value="F:RNA binding"/>
    <property type="evidence" value="ECO:0007669"/>
    <property type="project" value="UniProtKB-UniRule"/>
</dbReference>
<evidence type="ECO:0000256" key="7">
    <source>
        <dbReference type="HAMAP-Rule" id="MF_00607"/>
    </source>
</evidence>
<dbReference type="InterPro" id="IPR020596">
    <property type="entry name" value="rRNA_Ade_Mease_Trfase_CS"/>
</dbReference>
<reference evidence="10 12" key="1">
    <citation type="submission" date="2016-01" db="EMBL/GenBank/DDBJ databases">
        <authorList>
            <person name="Manzoor S."/>
        </authorList>
    </citation>
    <scope>NUCLEOTIDE SEQUENCE [LARGE SCALE GENOMIC DNA]</scope>
    <source>
        <strain evidence="10">Methanoculleus sp MAB1</strain>
    </source>
</reference>
<dbReference type="PANTHER" id="PTHR11727:SF7">
    <property type="entry name" value="DIMETHYLADENOSINE TRANSFERASE-RELATED"/>
    <property type="match status" value="1"/>
</dbReference>
<dbReference type="Gene3D" id="3.40.50.150">
    <property type="entry name" value="Vaccinia Virus protein VP39"/>
    <property type="match status" value="1"/>
</dbReference>
<dbReference type="EMBL" id="LT158599">
    <property type="protein sequence ID" value="CVK31603.1"/>
    <property type="molecule type" value="Genomic_DNA"/>
</dbReference>
<evidence type="ECO:0000256" key="8">
    <source>
        <dbReference type="PROSITE-ProRule" id="PRU01026"/>
    </source>
</evidence>
<dbReference type="CDD" id="cd02440">
    <property type="entry name" value="AdoMet_MTases"/>
    <property type="match status" value="1"/>
</dbReference>